<dbReference type="CDD" id="cd19540">
    <property type="entry name" value="LCL_NRPS-like"/>
    <property type="match status" value="4"/>
</dbReference>
<evidence type="ECO:0000256" key="4">
    <source>
        <dbReference type="SAM" id="MobiDB-lite"/>
    </source>
</evidence>
<sequence length="5156" mass="546103">MSRASQDRRVIEDILPLTPVQQGMVFHHAYEGPSGADVYIAQLVVDLEGDLDARALRAAAQALVDRHATLRTAFRRRRTGDWAQVVARTAVLPWRELDLRGEDDPSAAAEREVLADRGRRFDLGAPPLVRCALLRTGERAHRFVLTNHHIVLDGWSMPVLLRDLVALYRSGGDASGLPPVRPHRDYSRWLASRDTAAAKAAWARAFAGFAEPTLVADPDATRASAPPRQLGFTPEPGVAAGLAALARDHGLTTNTVLQVCWALVLAERTGRSDVAFGATVAGRPPELAGVEDMVGLFVNTLPVRVRLDPRERVAALLSRVQAEQAALLAHQHLGPADVAAVTGLPTLFDTSFVFENYPTDPAADGTFADLVVTAARGHDATHYPLGLVAVADPDLRFLLDHRPDLVDRAEAEDVAAHLLRVLGAVVANPGAPVGRLDTLDPAVRRQVLVTWNDTAREHPADVLPDLFAAQVRRTPNAVALVHRDESLTYAELDARANRLARSLIARGAGAEVVVAVLVPRSVDSVVALLAVHKAGAVHLPVDPGYPAERTAFMLADADPALVVTTGAVAHRAAAVHPDRVVAVDAPEVRAELGRRPATDPPRATTPAHGAYVLYTSGSTGRPKGALVTHASLTNLLHHHRGQVLDPAVRAVGGRRLRMDHTASFSFDASWGIFLWMAAHGHEMHLVDDETRLDPAAFAAQVARERVDVVDLTPSECLHLVAAGLLDEGRHRPSVVVLGGETIGAGLRADLNSVPGLRAYNLYGPTECTADTTIGEVRADRPAELGPPIDNVRCYVLDPWLRPVPPGIAGELYVAGAGLARGYQGRPGLTAQRFVANPFEAGGARLYRTGDRVRWSAAGLVEYVGRTDDQVKLRGFRVEPGEVEAVLGEHPSVLQCAVVLREDRPGDQRLVAYATAAGPIDLTAVRAHLAERLPEHMVPSVVVVLDALPVTPTGKLDRLALPVPDHAGAEGRAPATPREEVLCGLFAEVLGVERISPDTGFFDLGGHSLLAMRLVGLVRVALGVELPVRALFDAPTPAGLARALVDADEARTPLAARPRPGRIPLSPAQRRLWFLNAYEPDGSTYHTPTALRLRGEVDRDALAAALVDVADRHEALRTTFPEDAEGPHQWILPPGSAPELTERDTTPDRLDEVLRAEVERPIRLATEAPFRAHLAHVGHDDHVLLLVAHHVAVDEWSIGVLLRDLTTAYAARRAGTAPDWAPLPVQYADYALWRRDVLGDDAEDGEVARQAASRLRRLAGLPGELALPVDRPRPADPDHRGGAVAFTVPADVHAGLVALARAHHATVFMVLHTALAVLLTRLGAGTDIPIGTPVAGRSDPAVADVVGLFLNTLVLRADTAGDPAFTTLLGQVRDGDLAAHDEQDVPFERLVELLNPARSTGRHPLFQVLLSMHAAAPAPAPWPGAEVSGVPLGAGSARFDLAFEVGELPGGGLDAVLEYRVDLFDEATARALATWFGRVLEQAVADPGRRLGRFELLEAAEARRVVVDWNRSDVAGSADDVWDLVAAQDPAAVAVVCGDAELTYGELVARAERVASGLGARGVGPEDLVGVLLPRSVDLVVVLLAVWRVGAAYLPLDGGWPGRRLTSVIEDARPALVVTEDVAAEPAAGGGTLPGGLVSPGQAAYAMYTSGSTGRPKGVVVSRGNVANLLGDMRVRLGLSSSDRWLAVTTVGFDISVLELFGPLTSGGRVVLATADEVREPSALHRLITRCGITVAQATPGLWRALLDARPDAVRGLRVLVGGEALPAPLARDLRASAASVLNVYGPTETTVWSTASVVDGGAPSIGSPLAGVRCFVLDEGLRVAPPGVVGELYVGGVGVGRGYVGSAGLTASRFVADPFGTGERVYRTGDRARWSREGRLEFVGRTDDQVKVRGFRVELGEVEAVLRAQPGVVAAAAAVRGDQPGDSRLVGYVVGAVDRAALAAGVAEVLPEYMVPSVLVVLDELPLNANGKVDRRALPAPVIRSGAGRAPSSQREEVLCGLFADVLGVDRVDPDDGFFALGGHSLLVTRLVGRVRAALGVEVAVRQVFDSPTPAGLARALSTAGRARAGVVAGPRPDRVPLSSAQLGLWFLQRLDGGGAYHLPVSLRLTGEPDAAAVAAALGDVVARHEVLRTLVVEDAAGPHQVVLPPAPFPVEVTGHDAAAVAAAVARPFDLAADLPVRATLFRVARDEHLLLLVLHHIAVDEWSVATLVRDFATAYAARLDGRAPAWEPLPVQYADHALWQLAALGADDEPGSPMALQLDHWRAVLADVPEEVRLPLDRPRTAAEPGAAGTVEFQLTPELKRGVARLARDRGATVFMVVHAALAALLTRFGAGHDIVVGSPITGRTDPAVADLVGLFLNSLVLRVDTSGDPAFTELLDRVRAADLTAYDHQDVPFERLVAALSPTRSPGRHPLFQVRLVVQNADPAAAPVELPGLTAVLEPLPPDTAKFDLLFRLFDRADGGMGAVLEHRADLFDDATAEALADGLLRVLGAAVADPDRRLGDLDVLGDAARVPAAWNDTAADLGDEDVVEMFEARAAEHPGRPAVRDSSTALDYGALNAGANRLAHRLIALGVGPERLVAVSATRRVETVVALLAVLKAGGAYVPVDPELPAERVRALLDDTRPVLVLGGPELPGATWPDTAAESDADPRVPAHPRRAAYVIHTSGSTGRPKGVVVEHRSLGAYLRRARAAYPDAAGTALVSSRLSFDLTVTGLYTPLVSGGSVVLADLAEDTAVAPPRPDFAKLTPSHLALLDGLPDDASPRGTLVLGGEALHGAALARWRERNPHARVVNAYGPTETTVNCTDFAVAPGTPLPDGPVPIGTPFPNTRVHVLDDRLRPVPVGVVGELHVAGDLVTRGYLDRPELTAQRFVADPFGPPGSRLYRTGDLVRWRRDGLLEHHGRADDQVKLRGFRIEPGEVEAALLACGGVDRAAVVAAGDGADRRLVAFVVPSPGAAPDPARLRSRLAEALPEHMVPAAIGLLDALPTTPHGKLDRRALADIGISSGSNPAREVAETPWTRIVRELFADVLGLPEVGPDDDFFARGGHSLLAIRLAARVRAALGTPVPVRAMFEAPTPAALVSRLVGEERDPAPIPAVARPARLPLSSAQRRLWFLNRFDDGGAGYALPVALRLTGRLDRAALEAALGDLVERHEVLRTVFPEDADGPHQVVLPATRPDLVAEPVAEDDLGPRLDRAVREGFDLRREPPLRPVLLRLRQDEHVLLLLLHHIAADGGSLRPLGDDLAAAYAARLAGRAPEWEPLAVQYADYALWQQRELGDEDDPESLAARQLAFWRERLADLPDEVALPVDRPRSATPSHRGGTVELTVPAALHADLVDLARSEGTTVFMVLQAALAVLLTRLGAGADIPLGTPVTARSHAAVEDLVGVLINTLVLRTDTSGNPRFTELLRRVRTANLAAYAHRDVPFERLVEVLAPRRSAARHPLFQVMLSVHGHEPDSAAPALPGLTATPVDADPGTAKFDLMVALAEHRDDDRRPAGLRGVVEFARDLFDDDTARALAGWFVRVLEQVVADPGGRVGGFDLVDEAEVRRVVGEWNASSPSGAPGDAWDLVAAQDPGAVAVACGGDELTYGELTRRAELLARGLRDRGVSAESVVPVVLPRSVDLVVALLAVWRAGAAYLPVDPRLPEERIRLLLDDADPSAAITERTFADWSSASGADPIPPASPRDAAYLIHTSGSTGRPKGVLVTRGNVAALLADMRERTGLSRADRWLAVTTVGFDISVLELFAPLTSGGRVVLAGAEDVRDPRALTALIAASGTTVMQATPALWRTVLDHDPGVLAGVRVLVGGEALPADLAAGLASAASSVLNVYGPTETTVWSTASVVDGGAPTIGRPLTDERCFVLDEFLRPTPPGVTGELYIGGAGVARGYAALPGLTATRFVASPFDPGSRVYRTGDRVRWSRSGELEFVGRVDDQVKVRGFRIEPGEVEAVLRACPGVLAAVVVAREDRPGDRRLVAYTTGGVPARVLRAHAASTLPEHMVPSVFVELGELPLNANGKVDRRALPRPSVEAGPGRAATSVREEVLCGLFADVLGVDRVGPDDGFFDLGGHSLLVTRLVGVVRAALGAELAVREVFDSPTPARLARVLDGAAPARPGAVRGPRPPRVPLSAAQRRLWFLNQFDGTPAYTVPVVLRLRGALDADALDDALALVIERHEPLRTVVADDLDGPHQVLLPPPGRVLRRVDRTEAELPDLLAAEASHEFRLTTDLPLRATLVTLGPDEHVLSLVAHHIALDGWSVGPLLRDLSAAYTAVRTGARPDWPDLPLTYTDHVLHQRDAFDGGVPDPHLHHRLAALAGLPAELVLPADRPRPAVPTHRGGRVAFDVEPALHAALTRLARAEGATFFMVVQAALATLLTRLGAGTDIPVGTPAAGRDDPAVSDLVGLFLNTLVLRTDTSGVPAFRELLRRVRETDLAAHDHRDVPFERLVELLNPPRATGRHPLFQVMLNPNVAAPAALALDGLTTTEEPVTGGAARLDLTLSYTELPEGVRAAFEYDRDRFDDTTAARLADRFLRVLGQVAADPDVSIRDIEVADPAELRQVTLEWNDTAVPGEPDDVLTSVFAQDPAAVALVSRDGEVTYGDLLGRVERLAGGLRAKGVGTESLVGVVLPRSVELVVALLAVWRVGAAYVPLDPDLPAERVRVMTADARPALVLTGTSSAELAAAGFGAPAGGVASGEQAAYVIHTSGSTGVPKGVVVSRRNVANLLADMRARLGLTPRDRWLAVTTAAFDISVLELFGPLTSGGRVVLATADEVRDPAALHGLIDAHGITIMQATPTHWRAVVAHRADGLRGVRVVSGGEALPADLAHDLVSAAAGVTNVYGPTETTVWSTATPVTPATASSPPIGRPIANTRCHVLDHLLRPVPPGVVGELYLAGAGVARGYLNRPGLTAERFVADPAGPPGSRLYRTGDSARRLPNGELDFLGRTDAQLKVRGHRVEPGEVEAALLAHPGVTGSAVALHDGRLVAYTTGDADPAALREHLAAHLPGHLVPSAIEVLDALPTTPGGKLDRGALPAPRRIATAGGREPANPREALIRDLFVEVLGADRVGVDDGFFELGGDSILSLRLVARARAAGLGFGVRDVFEHRSPAALAELSAEVTADAPVPTEFTLTALSSTELDRLRAEWS</sequence>
<dbReference type="InterPro" id="IPR001242">
    <property type="entry name" value="Condensation_dom"/>
</dbReference>
<feature type="region of interest" description="Disordered" evidence="4">
    <location>
        <begin position="1121"/>
        <end position="1144"/>
    </location>
</feature>
<dbReference type="Gene3D" id="2.30.38.10">
    <property type="entry name" value="Luciferase, Domain 3"/>
    <property type="match status" value="5"/>
</dbReference>
<keyword evidence="7" id="KW-1185">Reference proteome</keyword>
<dbReference type="RefSeq" id="WP_344040073.1">
    <property type="nucleotide sequence ID" value="NZ_BAAAKE010000020.1"/>
</dbReference>
<dbReference type="Gene3D" id="3.30.300.30">
    <property type="match status" value="5"/>
</dbReference>
<dbReference type="InterPro" id="IPR006162">
    <property type="entry name" value="Ppantetheine_attach_site"/>
</dbReference>
<evidence type="ECO:0000313" key="6">
    <source>
        <dbReference type="EMBL" id="MFC5055683.1"/>
    </source>
</evidence>
<dbReference type="NCBIfam" id="NF003417">
    <property type="entry name" value="PRK04813.1"/>
    <property type="match status" value="5"/>
</dbReference>
<comment type="caution">
    <text evidence="6">The sequence shown here is derived from an EMBL/GenBank/DDBJ whole genome shotgun (WGS) entry which is preliminary data.</text>
</comment>
<dbReference type="InterPro" id="IPR045851">
    <property type="entry name" value="AMP-bd_C_sf"/>
</dbReference>
<dbReference type="InterPro" id="IPR023213">
    <property type="entry name" value="CAT-like_dom_sf"/>
</dbReference>
<dbReference type="SUPFAM" id="SSF47336">
    <property type="entry name" value="ACP-like"/>
    <property type="match status" value="5"/>
</dbReference>
<keyword evidence="3" id="KW-0597">Phosphoprotein</keyword>
<feature type="domain" description="Carrier" evidence="5">
    <location>
        <begin position="5055"/>
        <end position="5129"/>
    </location>
</feature>
<name>A0ABV9Y2E1_9PSEU</name>
<feature type="domain" description="Carrier" evidence="5">
    <location>
        <begin position="3018"/>
        <end position="3093"/>
    </location>
</feature>
<dbReference type="SUPFAM" id="SSF52777">
    <property type="entry name" value="CoA-dependent acyltransferases"/>
    <property type="match status" value="10"/>
</dbReference>
<dbReference type="Pfam" id="PF00501">
    <property type="entry name" value="AMP-binding"/>
    <property type="match status" value="5"/>
</dbReference>
<dbReference type="InterPro" id="IPR020806">
    <property type="entry name" value="PKS_PP-bd"/>
</dbReference>
<dbReference type="PANTHER" id="PTHR45527:SF1">
    <property type="entry name" value="FATTY ACID SYNTHASE"/>
    <property type="match status" value="1"/>
</dbReference>
<reference evidence="7" key="1">
    <citation type="journal article" date="2019" name="Int. J. Syst. Evol. Microbiol.">
        <title>The Global Catalogue of Microorganisms (GCM) 10K type strain sequencing project: providing services to taxonomists for standard genome sequencing and annotation.</title>
        <authorList>
            <consortium name="The Broad Institute Genomics Platform"/>
            <consortium name="The Broad Institute Genome Sequencing Center for Infectious Disease"/>
            <person name="Wu L."/>
            <person name="Ma J."/>
        </authorList>
    </citation>
    <scope>NUCLEOTIDE SEQUENCE [LARGE SCALE GENOMIC DNA]</scope>
    <source>
        <strain evidence="7">KCTC 12848</strain>
    </source>
</reference>
<evidence type="ECO:0000256" key="2">
    <source>
        <dbReference type="ARBA" id="ARBA00022450"/>
    </source>
</evidence>
<dbReference type="SMART" id="SM00823">
    <property type="entry name" value="PKS_PP"/>
    <property type="match status" value="5"/>
</dbReference>
<keyword evidence="2" id="KW-0596">Phosphopantetheine</keyword>
<dbReference type="Gene3D" id="3.40.50.980">
    <property type="match status" value="10"/>
</dbReference>
<dbReference type="SUPFAM" id="SSF56801">
    <property type="entry name" value="Acetyl-CoA synthetase-like"/>
    <property type="match status" value="5"/>
</dbReference>
<dbReference type="InterPro" id="IPR010071">
    <property type="entry name" value="AA_adenyl_dom"/>
</dbReference>
<evidence type="ECO:0000259" key="5">
    <source>
        <dbReference type="PROSITE" id="PS50075"/>
    </source>
</evidence>
<dbReference type="InterPro" id="IPR000873">
    <property type="entry name" value="AMP-dep_synth/lig_dom"/>
</dbReference>
<dbReference type="Gene3D" id="3.30.559.30">
    <property type="entry name" value="Nonribosomal peptide synthetase, condensation domain"/>
    <property type="match status" value="5"/>
</dbReference>
<dbReference type="NCBIfam" id="TIGR01733">
    <property type="entry name" value="AA-adenyl-dom"/>
    <property type="match status" value="5"/>
</dbReference>
<evidence type="ECO:0000256" key="1">
    <source>
        <dbReference type="ARBA" id="ARBA00001957"/>
    </source>
</evidence>
<dbReference type="Gene3D" id="1.10.1200.10">
    <property type="entry name" value="ACP-like"/>
    <property type="match status" value="5"/>
</dbReference>
<dbReference type="PANTHER" id="PTHR45527">
    <property type="entry name" value="NONRIBOSOMAL PEPTIDE SYNTHETASE"/>
    <property type="match status" value="1"/>
</dbReference>
<evidence type="ECO:0000256" key="3">
    <source>
        <dbReference type="ARBA" id="ARBA00022553"/>
    </source>
</evidence>
<dbReference type="InterPro" id="IPR020845">
    <property type="entry name" value="AMP-binding_CS"/>
</dbReference>
<feature type="domain" description="Carrier" evidence="5">
    <location>
        <begin position="972"/>
        <end position="1047"/>
    </location>
</feature>
<dbReference type="Gene3D" id="3.30.559.10">
    <property type="entry name" value="Chloramphenicol acetyltransferase-like domain"/>
    <property type="match status" value="5"/>
</dbReference>
<dbReference type="InterPro" id="IPR025110">
    <property type="entry name" value="AMP-bd_C"/>
</dbReference>
<proteinExistence type="predicted"/>
<gene>
    <name evidence="6" type="ORF">ACFPFM_18210</name>
</gene>
<dbReference type="PROSITE" id="PS00455">
    <property type="entry name" value="AMP_BINDING"/>
    <property type="match status" value="4"/>
</dbReference>
<dbReference type="InterPro" id="IPR036736">
    <property type="entry name" value="ACP-like_sf"/>
</dbReference>
<dbReference type="PROSITE" id="PS50075">
    <property type="entry name" value="CARRIER"/>
    <property type="match status" value="5"/>
</dbReference>
<dbReference type="Pfam" id="PF13193">
    <property type="entry name" value="AMP-binding_C"/>
    <property type="match status" value="5"/>
</dbReference>
<dbReference type="PROSITE" id="PS00012">
    <property type="entry name" value="PHOSPHOPANTETHEINE"/>
    <property type="match status" value="3"/>
</dbReference>
<dbReference type="EMBL" id="JBHSJB010000016">
    <property type="protein sequence ID" value="MFC5055683.1"/>
    <property type="molecule type" value="Genomic_DNA"/>
</dbReference>
<dbReference type="CDD" id="cd05930">
    <property type="entry name" value="A_NRPS"/>
    <property type="match status" value="4"/>
</dbReference>
<dbReference type="InterPro" id="IPR009081">
    <property type="entry name" value="PP-bd_ACP"/>
</dbReference>
<dbReference type="Pfam" id="PF00668">
    <property type="entry name" value="Condensation"/>
    <property type="match status" value="5"/>
</dbReference>
<organism evidence="6 7">
    <name type="scientific">Saccharothrix xinjiangensis</name>
    <dbReference type="NCBI Taxonomy" id="204798"/>
    <lineage>
        <taxon>Bacteria</taxon>
        <taxon>Bacillati</taxon>
        <taxon>Actinomycetota</taxon>
        <taxon>Actinomycetes</taxon>
        <taxon>Pseudonocardiales</taxon>
        <taxon>Pseudonocardiaceae</taxon>
        <taxon>Saccharothrix</taxon>
    </lineage>
</organism>
<comment type="cofactor">
    <cofactor evidence="1">
        <name>pantetheine 4'-phosphate</name>
        <dbReference type="ChEBI" id="CHEBI:47942"/>
    </cofactor>
</comment>
<protein>
    <submittedName>
        <fullName evidence="6">Amino acid adenylation domain-containing protein</fullName>
    </submittedName>
</protein>
<dbReference type="Proteomes" id="UP001595833">
    <property type="component" value="Unassembled WGS sequence"/>
</dbReference>
<feature type="domain" description="Carrier" evidence="5">
    <location>
        <begin position="1990"/>
        <end position="2065"/>
    </location>
</feature>
<accession>A0ABV9Y2E1</accession>
<feature type="domain" description="Carrier" evidence="5">
    <location>
        <begin position="4043"/>
        <end position="4118"/>
    </location>
</feature>
<evidence type="ECO:0000313" key="7">
    <source>
        <dbReference type="Proteomes" id="UP001595833"/>
    </source>
</evidence>
<dbReference type="Pfam" id="PF00550">
    <property type="entry name" value="PP-binding"/>
    <property type="match status" value="5"/>
</dbReference>